<organism evidence="1 2">
    <name type="scientific">Collybiopsis luxurians FD-317 M1</name>
    <dbReference type="NCBI Taxonomy" id="944289"/>
    <lineage>
        <taxon>Eukaryota</taxon>
        <taxon>Fungi</taxon>
        <taxon>Dikarya</taxon>
        <taxon>Basidiomycota</taxon>
        <taxon>Agaricomycotina</taxon>
        <taxon>Agaricomycetes</taxon>
        <taxon>Agaricomycetidae</taxon>
        <taxon>Agaricales</taxon>
        <taxon>Marasmiineae</taxon>
        <taxon>Omphalotaceae</taxon>
        <taxon>Collybiopsis</taxon>
        <taxon>Collybiopsis luxurians</taxon>
    </lineage>
</organism>
<proteinExistence type="predicted"/>
<dbReference type="HOGENOM" id="CLU_2109328_0_0_1"/>
<dbReference type="Proteomes" id="UP000053593">
    <property type="component" value="Unassembled WGS sequence"/>
</dbReference>
<keyword evidence="2" id="KW-1185">Reference proteome</keyword>
<dbReference type="EMBL" id="KN834833">
    <property type="protein sequence ID" value="KIK53062.1"/>
    <property type="molecule type" value="Genomic_DNA"/>
</dbReference>
<evidence type="ECO:0000313" key="2">
    <source>
        <dbReference type="Proteomes" id="UP000053593"/>
    </source>
</evidence>
<protein>
    <submittedName>
        <fullName evidence="1">Unplaced genomic scaffold GYMLUscaffold_85, whole genome shotgun sequence</fullName>
    </submittedName>
</protein>
<gene>
    <name evidence="1" type="ORF">GYMLUDRAFT_250651</name>
</gene>
<reference evidence="1 2" key="1">
    <citation type="submission" date="2014-04" db="EMBL/GenBank/DDBJ databases">
        <title>Evolutionary Origins and Diversification of the Mycorrhizal Mutualists.</title>
        <authorList>
            <consortium name="DOE Joint Genome Institute"/>
            <consortium name="Mycorrhizal Genomics Consortium"/>
            <person name="Kohler A."/>
            <person name="Kuo A."/>
            <person name="Nagy L.G."/>
            <person name="Floudas D."/>
            <person name="Copeland A."/>
            <person name="Barry K.W."/>
            <person name="Cichocki N."/>
            <person name="Veneault-Fourrey C."/>
            <person name="LaButti K."/>
            <person name="Lindquist E.A."/>
            <person name="Lipzen A."/>
            <person name="Lundell T."/>
            <person name="Morin E."/>
            <person name="Murat C."/>
            <person name="Riley R."/>
            <person name="Ohm R."/>
            <person name="Sun H."/>
            <person name="Tunlid A."/>
            <person name="Henrissat B."/>
            <person name="Grigoriev I.V."/>
            <person name="Hibbett D.S."/>
            <person name="Martin F."/>
        </authorList>
    </citation>
    <scope>NUCLEOTIDE SEQUENCE [LARGE SCALE GENOMIC DNA]</scope>
    <source>
        <strain evidence="1 2">FD-317 M1</strain>
    </source>
</reference>
<name>A0A0D0C5H4_9AGAR</name>
<dbReference type="AlphaFoldDB" id="A0A0D0C5H4"/>
<evidence type="ECO:0000313" key="1">
    <source>
        <dbReference type="EMBL" id="KIK53062.1"/>
    </source>
</evidence>
<sequence>MANVGDAVCAEDVAAMRTEFLVSRRSGISVKARMPVAEMPVSCIVRNKCPANCYSDNPPPRAWMASRKRLQHLHILMKAERDKEQQDMSAVEWMPTQSFYFGAWSFDEPSFVNPA</sequence>
<accession>A0A0D0C5H4</accession>